<dbReference type="EMBL" id="VSKN01000023">
    <property type="protein sequence ID" value="TYC09580.1"/>
    <property type="molecule type" value="Genomic_DNA"/>
</dbReference>
<accession>A0ABY3M6S0</accession>
<dbReference type="EMBL" id="VSKN01000020">
    <property type="protein sequence ID" value="TYC09701.1"/>
    <property type="molecule type" value="Genomic_DNA"/>
</dbReference>
<dbReference type="EMBL" id="VSKN01000021">
    <property type="protein sequence ID" value="TYC09656.1"/>
    <property type="molecule type" value="Genomic_DNA"/>
</dbReference>
<dbReference type="RefSeq" id="WP_394349293.1">
    <property type="nucleotide sequence ID" value="NZ_VSKN01000008.1"/>
</dbReference>
<dbReference type="EMBL" id="VSKN01000052">
    <property type="protein sequence ID" value="TYC07786.1"/>
    <property type="molecule type" value="Genomic_DNA"/>
</dbReference>
<reference evidence="1 11" key="1">
    <citation type="submission" date="2019-08" db="EMBL/GenBank/DDBJ databases">
        <title>Genomes of Antarctic Bizionia species.</title>
        <authorList>
            <person name="Bowman J.P."/>
        </authorList>
    </citation>
    <scope>NUCLEOTIDE SEQUENCE [LARGE SCALE GENOMIC DNA]</scope>
    <source>
        <strain evidence="1 11">IC164</strain>
    </source>
</reference>
<dbReference type="Proteomes" id="UP000323621">
    <property type="component" value="Unassembled WGS sequence"/>
</dbReference>
<evidence type="ECO:0000313" key="8">
    <source>
        <dbReference type="EMBL" id="TYC09656.1"/>
    </source>
</evidence>
<feature type="non-terminal residue" evidence="1">
    <location>
        <position position="1"/>
    </location>
</feature>
<proteinExistence type="predicted"/>
<gene>
    <name evidence="10" type="ORF">ES677_08135</name>
    <name evidence="9" type="ORF">ES677_12325</name>
    <name evidence="8" type="ORF">ES677_12570</name>
    <name evidence="7" type="ORF">ES677_12975</name>
    <name evidence="6" type="ORF">ES677_14310</name>
    <name evidence="5" type="ORF">ES677_14900</name>
    <name evidence="3" type="ORF">ES677_15000</name>
    <name evidence="4" type="ORF">ES677_15010</name>
    <name evidence="1" type="ORF">ES677_15035</name>
    <name evidence="2" type="ORF">ES677_15045</name>
</gene>
<name>A0ABY3M6S0_9FLAO</name>
<evidence type="ECO:0000313" key="6">
    <source>
        <dbReference type="EMBL" id="TYC08451.1"/>
    </source>
</evidence>
<evidence type="ECO:0000313" key="5">
    <source>
        <dbReference type="EMBL" id="TYC07786.1"/>
    </source>
</evidence>
<dbReference type="EMBL" id="VSKN01000034">
    <property type="protein sequence ID" value="TYC08451.1"/>
    <property type="molecule type" value="Genomic_DNA"/>
</dbReference>
<organism evidence="1 11">
    <name type="scientific">Bizionia gelidisalsuginis</name>
    <dbReference type="NCBI Taxonomy" id="291188"/>
    <lineage>
        <taxon>Bacteria</taxon>
        <taxon>Pseudomonadati</taxon>
        <taxon>Bacteroidota</taxon>
        <taxon>Flavobacteriia</taxon>
        <taxon>Flavobacteriales</taxon>
        <taxon>Flavobacteriaceae</taxon>
        <taxon>Bizionia</taxon>
    </lineage>
</organism>
<evidence type="ECO:0000313" key="3">
    <source>
        <dbReference type="EMBL" id="TYC07544.1"/>
    </source>
</evidence>
<dbReference type="EMBL" id="VSKN01000063">
    <property type="protein sequence ID" value="TYC07536.1"/>
    <property type="molecule type" value="Genomic_DNA"/>
</dbReference>
<comment type="caution">
    <text evidence="1">The sequence shown here is derived from an EMBL/GenBank/DDBJ whole genome shotgun (WGS) entry which is preliminary data.</text>
</comment>
<evidence type="ECO:0000313" key="11">
    <source>
        <dbReference type="Proteomes" id="UP000323621"/>
    </source>
</evidence>
<evidence type="ECO:0000313" key="10">
    <source>
        <dbReference type="EMBL" id="TYC12908.1"/>
    </source>
</evidence>
<evidence type="ECO:0000313" key="4">
    <source>
        <dbReference type="EMBL" id="TYC07545.1"/>
    </source>
</evidence>
<dbReference type="EMBL" id="VSKN01000063">
    <property type="protein sequence ID" value="TYC07534.1"/>
    <property type="molecule type" value="Genomic_DNA"/>
</dbReference>
<sequence length="40" mass="5100">ERDIFEYIELWYNKKRRHSTLNYLTIKEFNNLKINYKYAA</sequence>
<protein>
    <submittedName>
        <fullName evidence="1">IS3 family transposase</fullName>
    </submittedName>
</protein>
<keyword evidence="11" id="KW-1185">Reference proteome</keyword>
<evidence type="ECO:0000313" key="2">
    <source>
        <dbReference type="EMBL" id="TYC07536.1"/>
    </source>
</evidence>
<dbReference type="EMBL" id="VSKN01000060">
    <property type="protein sequence ID" value="TYC07545.1"/>
    <property type="molecule type" value="Genomic_DNA"/>
</dbReference>
<dbReference type="EMBL" id="VSKN01000008">
    <property type="protein sequence ID" value="TYC12908.1"/>
    <property type="molecule type" value="Genomic_DNA"/>
</dbReference>
<evidence type="ECO:0000313" key="1">
    <source>
        <dbReference type="EMBL" id="TYC07534.1"/>
    </source>
</evidence>
<evidence type="ECO:0000313" key="7">
    <source>
        <dbReference type="EMBL" id="TYC09580.1"/>
    </source>
</evidence>
<evidence type="ECO:0000313" key="9">
    <source>
        <dbReference type="EMBL" id="TYC09701.1"/>
    </source>
</evidence>
<dbReference type="EMBL" id="VSKN01000060">
    <property type="protein sequence ID" value="TYC07544.1"/>
    <property type="molecule type" value="Genomic_DNA"/>
</dbReference>